<dbReference type="RefSeq" id="WP_209982239.1">
    <property type="nucleotide sequence ID" value="NZ_JAGINO010000008.1"/>
</dbReference>
<gene>
    <name evidence="10" type="ORF">QO018_002715</name>
</gene>
<dbReference type="InterPro" id="IPR004638">
    <property type="entry name" value="EmrB-like"/>
</dbReference>
<reference evidence="10 11" key="1">
    <citation type="submission" date="2023-07" db="EMBL/GenBank/DDBJ databases">
        <title>Genomic Encyclopedia of Type Strains, Phase IV (KMG-IV): sequencing the most valuable type-strain genomes for metagenomic binning, comparative biology and taxonomic classification.</title>
        <authorList>
            <person name="Goeker M."/>
        </authorList>
    </citation>
    <scope>NUCLEOTIDE SEQUENCE [LARGE SCALE GENOMIC DNA]</scope>
    <source>
        <strain evidence="10 11">DSM 19922</strain>
    </source>
</reference>
<name>A0ABU0MKB9_9PROT</name>
<dbReference type="PANTHER" id="PTHR42718">
    <property type="entry name" value="MAJOR FACILITATOR SUPERFAMILY MULTIDRUG TRANSPORTER MFSC"/>
    <property type="match status" value="1"/>
</dbReference>
<feature type="transmembrane region" description="Helical" evidence="8">
    <location>
        <begin position="129"/>
        <end position="151"/>
    </location>
</feature>
<feature type="transmembrane region" description="Helical" evidence="8">
    <location>
        <begin position="285"/>
        <end position="312"/>
    </location>
</feature>
<evidence type="ECO:0000256" key="5">
    <source>
        <dbReference type="ARBA" id="ARBA00022989"/>
    </source>
</evidence>
<dbReference type="PANTHER" id="PTHR42718:SF46">
    <property type="entry name" value="BLR6921 PROTEIN"/>
    <property type="match status" value="1"/>
</dbReference>
<evidence type="ECO:0000256" key="6">
    <source>
        <dbReference type="ARBA" id="ARBA00023136"/>
    </source>
</evidence>
<evidence type="ECO:0000256" key="4">
    <source>
        <dbReference type="ARBA" id="ARBA00022692"/>
    </source>
</evidence>
<feature type="transmembrane region" description="Helical" evidence="8">
    <location>
        <begin position="190"/>
        <end position="210"/>
    </location>
</feature>
<evidence type="ECO:0000256" key="1">
    <source>
        <dbReference type="ARBA" id="ARBA00004651"/>
    </source>
</evidence>
<dbReference type="InterPro" id="IPR036259">
    <property type="entry name" value="MFS_trans_sf"/>
</dbReference>
<organism evidence="10 11">
    <name type="scientific">Azospirillum picis</name>
    <dbReference type="NCBI Taxonomy" id="488438"/>
    <lineage>
        <taxon>Bacteria</taxon>
        <taxon>Pseudomonadati</taxon>
        <taxon>Pseudomonadota</taxon>
        <taxon>Alphaproteobacteria</taxon>
        <taxon>Rhodospirillales</taxon>
        <taxon>Azospirillaceae</taxon>
        <taxon>Azospirillum</taxon>
    </lineage>
</organism>
<evidence type="ECO:0000313" key="10">
    <source>
        <dbReference type="EMBL" id="MDQ0533852.1"/>
    </source>
</evidence>
<comment type="caution">
    <text evidence="10">The sequence shown here is derived from an EMBL/GenBank/DDBJ whole genome shotgun (WGS) entry which is preliminary data.</text>
</comment>
<dbReference type="InterPro" id="IPR011701">
    <property type="entry name" value="MFS"/>
</dbReference>
<evidence type="ECO:0000313" key="11">
    <source>
        <dbReference type="Proteomes" id="UP001244552"/>
    </source>
</evidence>
<feature type="transmembrane region" description="Helical" evidence="8">
    <location>
        <begin position="40"/>
        <end position="58"/>
    </location>
</feature>
<evidence type="ECO:0000256" key="2">
    <source>
        <dbReference type="ARBA" id="ARBA00022448"/>
    </source>
</evidence>
<dbReference type="Pfam" id="PF07690">
    <property type="entry name" value="MFS_1"/>
    <property type="match status" value="1"/>
</dbReference>
<feature type="transmembrane region" description="Helical" evidence="8">
    <location>
        <begin position="348"/>
        <end position="375"/>
    </location>
</feature>
<keyword evidence="6 8" id="KW-0472">Membrane</keyword>
<keyword evidence="11" id="KW-1185">Reference proteome</keyword>
<keyword evidence="3" id="KW-1003">Cell membrane</keyword>
<feature type="transmembrane region" description="Helical" evidence="8">
    <location>
        <begin position="157"/>
        <end position="178"/>
    </location>
</feature>
<keyword evidence="5 8" id="KW-1133">Transmembrane helix</keyword>
<protein>
    <submittedName>
        <fullName evidence="10">EmrB/QacA subfamily drug resistance transporter</fullName>
    </submittedName>
</protein>
<feature type="compositionally biased region" description="Basic and acidic residues" evidence="7">
    <location>
        <begin position="475"/>
        <end position="490"/>
    </location>
</feature>
<sequence length="502" mass="52466">MSRVTPLIIACALFMENLDSTVIATALPRIAQSMGEDPLRLSLAMTSYMLALAVFLPVSGWMADRFGARTVFASAIGVFTLGSVACGLSNGLAELVAARIVQGLGGAMMVPVGRLILLRTVPKGELVRAMARMTLPALVGPALGPLVGGAITTYASWRWIFFINVPIGMIGIGLVLALIPNLKDEQRDPFDARGFVWSALALAAFMFGFENVGRDLLPPAAVAGLLAVALLATLAYFRHARRVVRPVLDPSLFRLPTYRASVLGGTLFRIGIGAVPFLMPVMLQIGFGLTAFESGALTFAGAAGALTMKALAGPILRRAGFRRVLMLNALISGAVLASYGAFRPDTPHLLILFALLVGGFFRSLQFTGLNSLAYAEVPQPMTSRANTLASVMQQLSLSLGVAVGATALHLTTQWMGGGMGGGSGALTPAAFVPAFLAVGLMACLSSLFFWRLPADAGAEISGHRSRRIAASPAVGRDDGREVDEHADRAAAGKAAALSDAAD</sequence>
<feature type="transmembrane region" description="Helical" evidence="8">
    <location>
        <begin position="430"/>
        <end position="450"/>
    </location>
</feature>
<dbReference type="InterPro" id="IPR020846">
    <property type="entry name" value="MFS_dom"/>
</dbReference>
<dbReference type="NCBIfam" id="TIGR00711">
    <property type="entry name" value="efflux_EmrB"/>
    <property type="match status" value="1"/>
</dbReference>
<feature type="transmembrane region" description="Helical" evidence="8">
    <location>
        <begin position="387"/>
        <end position="410"/>
    </location>
</feature>
<feature type="compositionally biased region" description="Low complexity" evidence="7">
    <location>
        <begin position="491"/>
        <end position="502"/>
    </location>
</feature>
<accession>A0ABU0MKB9</accession>
<keyword evidence="2" id="KW-0813">Transport</keyword>
<dbReference type="Gene3D" id="1.20.1720.10">
    <property type="entry name" value="Multidrug resistance protein D"/>
    <property type="match status" value="1"/>
</dbReference>
<feature type="transmembrane region" description="Helical" evidence="8">
    <location>
        <begin position="70"/>
        <end position="90"/>
    </location>
</feature>
<keyword evidence="4 8" id="KW-0812">Transmembrane</keyword>
<feature type="region of interest" description="Disordered" evidence="7">
    <location>
        <begin position="467"/>
        <end position="502"/>
    </location>
</feature>
<feature type="transmembrane region" description="Helical" evidence="8">
    <location>
        <begin position="96"/>
        <end position="117"/>
    </location>
</feature>
<feature type="transmembrane region" description="Helical" evidence="8">
    <location>
        <begin position="258"/>
        <end position="279"/>
    </location>
</feature>
<dbReference type="PROSITE" id="PS50850">
    <property type="entry name" value="MFS"/>
    <property type="match status" value="1"/>
</dbReference>
<evidence type="ECO:0000256" key="8">
    <source>
        <dbReference type="SAM" id="Phobius"/>
    </source>
</evidence>
<dbReference type="Gene3D" id="1.20.1250.20">
    <property type="entry name" value="MFS general substrate transporter like domains"/>
    <property type="match status" value="1"/>
</dbReference>
<evidence type="ECO:0000256" key="7">
    <source>
        <dbReference type="SAM" id="MobiDB-lite"/>
    </source>
</evidence>
<proteinExistence type="predicted"/>
<dbReference type="SUPFAM" id="SSF103473">
    <property type="entry name" value="MFS general substrate transporter"/>
    <property type="match status" value="1"/>
</dbReference>
<evidence type="ECO:0000259" key="9">
    <source>
        <dbReference type="PROSITE" id="PS50850"/>
    </source>
</evidence>
<feature type="transmembrane region" description="Helical" evidence="8">
    <location>
        <begin position="324"/>
        <end position="342"/>
    </location>
</feature>
<dbReference type="Proteomes" id="UP001244552">
    <property type="component" value="Unassembled WGS sequence"/>
</dbReference>
<dbReference type="EMBL" id="JAUSVU010000008">
    <property type="protein sequence ID" value="MDQ0533852.1"/>
    <property type="molecule type" value="Genomic_DNA"/>
</dbReference>
<dbReference type="CDD" id="cd17503">
    <property type="entry name" value="MFS_LmrB_MDR_like"/>
    <property type="match status" value="1"/>
</dbReference>
<evidence type="ECO:0000256" key="3">
    <source>
        <dbReference type="ARBA" id="ARBA00022475"/>
    </source>
</evidence>
<comment type="subcellular location">
    <subcellularLocation>
        <location evidence="1">Cell membrane</location>
        <topology evidence="1">Multi-pass membrane protein</topology>
    </subcellularLocation>
</comment>
<feature type="transmembrane region" description="Helical" evidence="8">
    <location>
        <begin position="216"/>
        <end position="237"/>
    </location>
</feature>
<feature type="domain" description="Major facilitator superfamily (MFS) profile" evidence="9">
    <location>
        <begin position="5"/>
        <end position="457"/>
    </location>
</feature>